<evidence type="ECO:0000313" key="3">
    <source>
        <dbReference type="EMBL" id="MDT0377677.1"/>
    </source>
</evidence>
<dbReference type="RefSeq" id="WP_311671611.1">
    <property type="nucleotide sequence ID" value="NZ_JAVREQ010000001.1"/>
</dbReference>
<comment type="caution">
    <text evidence="3">The sequence shown here is derived from an EMBL/GenBank/DDBJ whole genome shotgun (WGS) entry which is preliminary data.</text>
</comment>
<dbReference type="Proteomes" id="UP001183414">
    <property type="component" value="Unassembled WGS sequence"/>
</dbReference>
<sequence length="171" mass="18381">MDATQDDVTATPALGRYAIDTDASTIHFRSRHLFGLLPVKGTFAVRSGTVDVAEPVGESRVRVEVDATSFHTGNDHRDGDVKSSKFLDTDTHPTMTFVSDQVEGTQIVGRLTACGVEQPVTLRVEESKTTAAGFTARATTRVDRTQFGVTGSPGMAGRHLDLTLEITCVRS</sequence>
<dbReference type="PANTHER" id="PTHR34406">
    <property type="entry name" value="PROTEIN YCEI"/>
    <property type="match status" value="1"/>
</dbReference>
<comment type="similarity">
    <text evidence="1">Belongs to the UPF0312 family.</text>
</comment>
<protein>
    <submittedName>
        <fullName evidence="3">YceI family protein</fullName>
    </submittedName>
</protein>
<evidence type="ECO:0000313" key="4">
    <source>
        <dbReference type="Proteomes" id="UP001183414"/>
    </source>
</evidence>
<dbReference type="InterPro" id="IPR036761">
    <property type="entry name" value="TTHA0802/YceI-like_sf"/>
</dbReference>
<dbReference type="SMART" id="SM00867">
    <property type="entry name" value="YceI"/>
    <property type="match status" value="1"/>
</dbReference>
<dbReference type="SUPFAM" id="SSF101874">
    <property type="entry name" value="YceI-like"/>
    <property type="match status" value="1"/>
</dbReference>
<proteinExistence type="inferred from homology"/>
<gene>
    <name evidence="3" type="ORF">RM572_02675</name>
</gene>
<feature type="domain" description="Lipid/polyisoprenoid-binding YceI-like" evidence="2">
    <location>
        <begin position="16"/>
        <end position="169"/>
    </location>
</feature>
<dbReference type="Pfam" id="PF04264">
    <property type="entry name" value="YceI"/>
    <property type="match status" value="1"/>
</dbReference>
<dbReference type="Gene3D" id="2.40.128.110">
    <property type="entry name" value="Lipid/polyisoprenoid-binding, YceI-like"/>
    <property type="match status" value="1"/>
</dbReference>
<organism evidence="3 4">
    <name type="scientific">Streptomyces hazeniae</name>
    <dbReference type="NCBI Taxonomy" id="3075538"/>
    <lineage>
        <taxon>Bacteria</taxon>
        <taxon>Bacillati</taxon>
        <taxon>Actinomycetota</taxon>
        <taxon>Actinomycetes</taxon>
        <taxon>Kitasatosporales</taxon>
        <taxon>Streptomycetaceae</taxon>
        <taxon>Streptomyces</taxon>
    </lineage>
</organism>
<evidence type="ECO:0000256" key="1">
    <source>
        <dbReference type="ARBA" id="ARBA00008812"/>
    </source>
</evidence>
<dbReference type="InterPro" id="IPR007372">
    <property type="entry name" value="Lipid/polyisoprenoid-bd_YceI"/>
</dbReference>
<reference evidence="4" key="1">
    <citation type="submission" date="2023-07" db="EMBL/GenBank/DDBJ databases">
        <title>30 novel species of actinomycetes from the DSMZ collection.</title>
        <authorList>
            <person name="Nouioui I."/>
        </authorList>
    </citation>
    <scope>NUCLEOTIDE SEQUENCE [LARGE SCALE GENOMIC DNA]</scope>
    <source>
        <strain evidence="4">DSM 42041</strain>
    </source>
</reference>
<evidence type="ECO:0000259" key="2">
    <source>
        <dbReference type="SMART" id="SM00867"/>
    </source>
</evidence>
<accession>A0ABU2NMH3</accession>
<dbReference type="EMBL" id="JAVREQ010000001">
    <property type="protein sequence ID" value="MDT0377677.1"/>
    <property type="molecule type" value="Genomic_DNA"/>
</dbReference>
<dbReference type="PANTHER" id="PTHR34406:SF1">
    <property type="entry name" value="PROTEIN YCEI"/>
    <property type="match status" value="1"/>
</dbReference>
<keyword evidence="4" id="KW-1185">Reference proteome</keyword>
<name>A0ABU2NMH3_9ACTN</name>